<dbReference type="GeneID" id="64405599"/>
<keyword evidence="3" id="KW-1185">Reference proteome</keyword>
<dbReference type="Pfam" id="PF25148">
    <property type="entry name" value="DUF7824"/>
    <property type="match status" value="1"/>
</dbReference>
<name>A0A448MUP1_9ACTN</name>
<dbReference type="Proteomes" id="UP000273044">
    <property type="component" value="Chromosome"/>
</dbReference>
<protein>
    <recommendedName>
        <fullName evidence="1">DUF7824 domain-containing protein</fullName>
    </recommendedName>
</protein>
<reference evidence="2 3" key="1">
    <citation type="submission" date="2018-12" db="EMBL/GenBank/DDBJ databases">
        <authorList>
            <consortium name="Pathogen Informatics"/>
        </authorList>
    </citation>
    <scope>NUCLEOTIDE SEQUENCE [LARGE SCALE GENOMIC DNA]</scope>
    <source>
        <strain evidence="2 3">NCTC12967</strain>
    </source>
</reference>
<dbReference type="RefSeq" id="WP_061787428.1">
    <property type="nucleotide sequence ID" value="NZ_LR134406.1"/>
</dbReference>
<evidence type="ECO:0000313" key="3">
    <source>
        <dbReference type="Proteomes" id="UP000273044"/>
    </source>
</evidence>
<evidence type="ECO:0000259" key="1">
    <source>
        <dbReference type="Pfam" id="PF25148"/>
    </source>
</evidence>
<accession>A0A448MUP1</accession>
<sequence length="795" mass="87331">MTWNADTLAALITEPESLEDLVTVLDDLTEADRSAIRTTLGKAIPSLRRHLGKNEEWGRLPLLAAAVGATPAQCASVFAPQEIWRLKWSPAIARNRLISWLTGNGPEWAGDFVTRLLKRRGDADIHALIDELVIAHDLPIPDDPGFLTAWAMKNAAHPRPGRRWEEHFIAACAAPNAFIQHLDSGQHTQFREAVADLRVTEPTDDDALLLALLQVFERGDNRPSQQFALILIAGLGLTPLLAKHSDRFLAALPNADPIVVKFAVEQLLPLGLDEDHLTTLALDVLVRKEKGVKRAVLKALRSVNDPSQDLVEMLTATTTGPDSTTAELAQKLLDDWGTTTEPTESLGLWRDPLGIPPEPIDDLDRLLDEVEFNELIHRLDSDAPGNWVSVEVYERGLAALVALGWAEGRDAVVETLHDKLNPDPNTHGVWKQLVQRWLQRVTGRKERGRSPRGAALTRVAIRRCNDVLDAVGRVPCLLSTPTHKNNRVSWQKFQDRLHRYAEKNVDVLPIDLFVALGRIDRTEATPCNLPGRVTKGRTVQEIVDLWLKTPAEPGRMSFVPPGSPGNEQNDQACHRVRMEGDEPVIAKTLGIAGPWDETRRAPERSGEHDIGSTLLPAHPIWATTAAQVNLPFSSSSGWEITEAIASVFHVDPAMVLIAFVFASGASPQGRDEIAGALLTAWDESRLNPEMLVAAWESPWRQELRDDIAPVKVAAMLTSIAEAGGLALAWPLLTRITEELAGTDKLPTGVATILESVLNFLPEVPEKPDLPNIRTLAARKGNSKAMKVARRIVAAD</sequence>
<dbReference type="EMBL" id="LR134406">
    <property type="protein sequence ID" value="VEH68829.1"/>
    <property type="molecule type" value="Genomic_DNA"/>
</dbReference>
<organism evidence="2 3">
    <name type="scientific">Arachnia propionica</name>
    <dbReference type="NCBI Taxonomy" id="1750"/>
    <lineage>
        <taxon>Bacteria</taxon>
        <taxon>Bacillati</taxon>
        <taxon>Actinomycetota</taxon>
        <taxon>Actinomycetes</taxon>
        <taxon>Propionibacteriales</taxon>
        <taxon>Propionibacteriaceae</taxon>
        <taxon>Arachnia</taxon>
    </lineage>
</organism>
<evidence type="ECO:0000313" key="2">
    <source>
        <dbReference type="EMBL" id="VEH68829.1"/>
    </source>
</evidence>
<gene>
    <name evidence="2" type="ORF">NCTC12967_00090</name>
</gene>
<dbReference type="InterPro" id="IPR056726">
    <property type="entry name" value="DUF7824"/>
</dbReference>
<dbReference type="AlphaFoldDB" id="A0A448MUP1"/>
<proteinExistence type="predicted"/>
<feature type="domain" description="DUF7824" evidence="1">
    <location>
        <begin position="477"/>
        <end position="552"/>
    </location>
</feature>